<dbReference type="Gene3D" id="3.40.50.720">
    <property type="entry name" value="NAD(P)-binding Rossmann-like Domain"/>
    <property type="match status" value="1"/>
</dbReference>
<accession>A0A835H201</accession>
<sequence>MRSEACICAARPLAEAYELVYNAIMDLENGYPDPKSLARHPPGNYRVELKDNLSYDWYMQSLSQSLLCCGNTLQDLATAFIQVLGNEKASKQIFNISTEKYVTFDGLAKACAKAAGFPEPEIVHYKPKEFDFLVKRRHSHSVTRQYICMCKNVNRMSSFGLVANNARIIMRYWVPSQLHNHREKPRSKSGGVESNRIVAIACKGLPVGSVEAASVRPLGSA</sequence>
<dbReference type="SUPFAM" id="SSF51735">
    <property type="entry name" value="NAD(P)-binding Rossmann-fold domains"/>
    <property type="match status" value="1"/>
</dbReference>
<name>A0A835H201_9MAGN</name>
<dbReference type="Proteomes" id="UP000631114">
    <property type="component" value="Unassembled WGS sequence"/>
</dbReference>
<dbReference type="AlphaFoldDB" id="A0A835H201"/>
<dbReference type="EMBL" id="JADFTS010000008">
    <property type="protein sequence ID" value="KAF9591875.1"/>
    <property type="molecule type" value="Genomic_DNA"/>
</dbReference>
<dbReference type="OrthoDB" id="272987at2759"/>
<organism evidence="1 2">
    <name type="scientific">Coptis chinensis</name>
    <dbReference type="NCBI Taxonomy" id="261450"/>
    <lineage>
        <taxon>Eukaryota</taxon>
        <taxon>Viridiplantae</taxon>
        <taxon>Streptophyta</taxon>
        <taxon>Embryophyta</taxon>
        <taxon>Tracheophyta</taxon>
        <taxon>Spermatophyta</taxon>
        <taxon>Magnoliopsida</taxon>
        <taxon>Ranunculales</taxon>
        <taxon>Ranunculaceae</taxon>
        <taxon>Coptidoideae</taxon>
        <taxon>Coptis</taxon>
    </lineage>
</organism>
<reference evidence="1 2" key="1">
    <citation type="submission" date="2020-10" db="EMBL/GenBank/DDBJ databases">
        <title>The Coptis chinensis genome and diversification of protoberbering-type alkaloids.</title>
        <authorList>
            <person name="Wang B."/>
            <person name="Shu S."/>
            <person name="Song C."/>
            <person name="Liu Y."/>
        </authorList>
    </citation>
    <scope>NUCLEOTIDE SEQUENCE [LARGE SCALE GENOMIC DNA]</scope>
    <source>
        <strain evidence="1">HL-2020</strain>
        <tissue evidence="1">Leaf</tissue>
    </source>
</reference>
<proteinExistence type="predicted"/>
<comment type="caution">
    <text evidence="1">The sequence shown here is derived from an EMBL/GenBank/DDBJ whole genome shotgun (WGS) entry which is preliminary data.</text>
</comment>
<keyword evidence="2" id="KW-1185">Reference proteome</keyword>
<evidence type="ECO:0000313" key="1">
    <source>
        <dbReference type="EMBL" id="KAF9591875.1"/>
    </source>
</evidence>
<protein>
    <submittedName>
        <fullName evidence="1">Uncharacterized protein</fullName>
    </submittedName>
</protein>
<gene>
    <name evidence="1" type="ORF">IFM89_008921</name>
</gene>
<dbReference type="InterPro" id="IPR036291">
    <property type="entry name" value="NAD(P)-bd_dom_sf"/>
</dbReference>
<evidence type="ECO:0000313" key="2">
    <source>
        <dbReference type="Proteomes" id="UP000631114"/>
    </source>
</evidence>